<evidence type="ECO:0000256" key="1">
    <source>
        <dbReference type="SAM" id="MobiDB-lite"/>
    </source>
</evidence>
<accession>A0A5D8ZJG0</accession>
<dbReference type="AlphaFoldDB" id="A0A5D8ZJG0"/>
<sequence>MAKLIDQTAAGLTDKIGDTKNNRTQINLGNTLFENEVNKFNDSSERKKVAAAGAHEDLHTAGQKHTDRLTDRKSKLYQEQSRDNKNSMNKGYESANTHVTPEQRKQVVNQIINQNQ</sequence>
<organism evidence="2 3">
    <name type="scientific">Chryseobacterium panacisoli</name>
    <dbReference type="NCBI Taxonomy" id="1807141"/>
    <lineage>
        <taxon>Bacteria</taxon>
        <taxon>Pseudomonadati</taxon>
        <taxon>Bacteroidota</taxon>
        <taxon>Flavobacteriia</taxon>
        <taxon>Flavobacteriales</taxon>
        <taxon>Weeksellaceae</taxon>
        <taxon>Chryseobacterium group</taxon>
        <taxon>Chryseobacterium</taxon>
    </lineage>
</organism>
<reference evidence="2 3" key="1">
    <citation type="submission" date="2019-08" db="EMBL/GenBank/DDBJ databases">
        <title>Draft genome sequence of Chryseobacterium sp. Gsoil 183.</title>
        <authorList>
            <person name="Im W.-T."/>
        </authorList>
    </citation>
    <scope>NUCLEOTIDE SEQUENCE [LARGE SCALE GENOMIC DNA]</scope>
    <source>
        <strain evidence="2 3">Gsoil 183</strain>
    </source>
</reference>
<evidence type="ECO:0000313" key="2">
    <source>
        <dbReference type="EMBL" id="TZF95119.1"/>
    </source>
</evidence>
<dbReference type="RefSeq" id="WP_149388093.1">
    <property type="nucleotide sequence ID" value="NZ_VTRU01000003.1"/>
</dbReference>
<evidence type="ECO:0000313" key="3">
    <source>
        <dbReference type="Proteomes" id="UP000323884"/>
    </source>
</evidence>
<keyword evidence="3" id="KW-1185">Reference proteome</keyword>
<proteinExistence type="predicted"/>
<gene>
    <name evidence="2" type="ORF">FW781_14580</name>
</gene>
<feature type="region of interest" description="Disordered" evidence="1">
    <location>
        <begin position="46"/>
        <end position="105"/>
    </location>
</feature>
<name>A0A5D8ZJG0_9FLAO</name>
<dbReference type="Proteomes" id="UP000323884">
    <property type="component" value="Unassembled WGS sequence"/>
</dbReference>
<protein>
    <submittedName>
        <fullName evidence="2">Uncharacterized protein</fullName>
    </submittedName>
</protein>
<feature type="compositionally biased region" description="Basic and acidic residues" evidence="1">
    <location>
        <begin position="46"/>
        <end position="85"/>
    </location>
</feature>
<feature type="region of interest" description="Disordered" evidence="1">
    <location>
        <begin position="1"/>
        <end position="23"/>
    </location>
</feature>
<feature type="compositionally biased region" description="Polar residues" evidence="1">
    <location>
        <begin position="86"/>
        <end position="100"/>
    </location>
</feature>
<dbReference type="EMBL" id="VTRU01000003">
    <property type="protein sequence ID" value="TZF95119.1"/>
    <property type="molecule type" value="Genomic_DNA"/>
</dbReference>
<comment type="caution">
    <text evidence="2">The sequence shown here is derived from an EMBL/GenBank/DDBJ whole genome shotgun (WGS) entry which is preliminary data.</text>
</comment>